<evidence type="ECO:0000256" key="2">
    <source>
        <dbReference type="ARBA" id="ARBA00022448"/>
    </source>
</evidence>
<keyword evidence="5 6" id="KW-0472">Membrane</keyword>
<dbReference type="InterPro" id="IPR002293">
    <property type="entry name" value="AA/rel_permease1"/>
</dbReference>
<sequence length="290" mass="31518">MYQDQKPVFRRHDQPENVLRPAETTDEGQMLQVMGYEQQTVRNYSILSLLGMGFALTNSWWAISTSMIVGLPSGGTVGIIYGLCLLFLASLCVGATLSELGSAYPNSGGQYYWTSQLAPRSTRRLLAYVTGYLSWAGAIFTSVSVAIAVGQGIVGMVQYNHPELVIDRWMVFLTAELVNVAAALFNLYSKFLPTIATVSLYVTLSGFIVTFVTVMASSSGKYNSSDFVFTHFVNETGWSNDAVAVIVGLINPSWAFPCLDAATHLAEECARPERAIPIAIMGTVIIGFST</sequence>
<dbReference type="EMBL" id="LFJN01000007">
    <property type="protein sequence ID" value="KPI42284.1"/>
    <property type="molecule type" value="Genomic_DNA"/>
</dbReference>
<dbReference type="PANTHER" id="PTHR45649:SF7">
    <property type="entry name" value="CHOLINE TRANSPORT PROTEIN"/>
    <property type="match status" value="1"/>
</dbReference>
<dbReference type="OrthoDB" id="2417308at2759"/>
<accession>A0A0N1H7A3</accession>
<evidence type="ECO:0000256" key="3">
    <source>
        <dbReference type="ARBA" id="ARBA00022692"/>
    </source>
</evidence>
<evidence type="ECO:0000313" key="8">
    <source>
        <dbReference type="Proteomes" id="UP000038010"/>
    </source>
</evidence>
<keyword evidence="3 6" id="KW-0812">Transmembrane</keyword>
<feature type="transmembrane region" description="Helical" evidence="6">
    <location>
        <begin position="195"/>
        <end position="216"/>
    </location>
</feature>
<keyword evidence="8" id="KW-1185">Reference proteome</keyword>
<organism evidence="7 8">
    <name type="scientific">Cyphellophora attinorum</name>
    <dbReference type="NCBI Taxonomy" id="1664694"/>
    <lineage>
        <taxon>Eukaryota</taxon>
        <taxon>Fungi</taxon>
        <taxon>Dikarya</taxon>
        <taxon>Ascomycota</taxon>
        <taxon>Pezizomycotina</taxon>
        <taxon>Eurotiomycetes</taxon>
        <taxon>Chaetothyriomycetidae</taxon>
        <taxon>Chaetothyriales</taxon>
        <taxon>Cyphellophoraceae</taxon>
        <taxon>Cyphellophora</taxon>
    </lineage>
</organism>
<keyword evidence="2" id="KW-0813">Transport</keyword>
<dbReference type="Pfam" id="PF13520">
    <property type="entry name" value="AA_permease_2"/>
    <property type="match status" value="1"/>
</dbReference>
<gene>
    <name evidence="7" type="ORF">AB675_9597</name>
</gene>
<name>A0A0N1H7A3_9EURO</name>
<protein>
    <submittedName>
        <fullName evidence="7">Choline transport protein</fullName>
    </submittedName>
</protein>
<evidence type="ECO:0000256" key="6">
    <source>
        <dbReference type="SAM" id="Phobius"/>
    </source>
</evidence>
<comment type="caution">
    <text evidence="7">The sequence shown here is derived from an EMBL/GenBank/DDBJ whole genome shotgun (WGS) entry which is preliminary data.</text>
</comment>
<feature type="transmembrane region" description="Helical" evidence="6">
    <location>
        <begin position="44"/>
        <end position="63"/>
    </location>
</feature>
<dbReference type="PANTHER" id="PTHR45649">
    <property type="entry name" value="AMINO-ACID PERMEASE BAT1"/>
    <property type="match status" value="1"/>
</dbReference>
<dbReference type="STRING" id="1664694.A0A0N1H7A3"/>
<dbReference type="GO" id="GO:0022857">
    <property type="term" value="F:transmembrane transporter activity"/>
    <property type="evidence" value="ECO:0007669"/>
    <property type="project" value="InterPro"/>
</dbReference>
<feature type="transmembrane region" description="Helical" evidence="6">
    <location>
        <begin position="125"/>
        <end position="149"/>
    </location>
</feature>
<feature type="transmembrane region" description="Helical" evidence="6">
    <location>
        <begin position="75"/>
        <end position="97"/>
    </location>
</feature>
<dbReference type="GO" id="GO:0016020">
    <property type="term" value="C:membrane"/>
    <property type="evidence" value="ECO:0007669"/>
    <property type="project" value="UniProtKB-SubCell"/>
</dbReference>
<feature type="transmembrane region" description="Helical" evidence="6">
    <location>
        <begin position="169"/>
        <end position="188"/>
    </location>
</feature>
<dbReference type="Proteomes" id="UP000038010">
    <property type="component" value="Unassembled WGS sequence"/>
</dbReference>
<reference evidence="7 8" key="1">
    <citation type="submission" date="2015-06" db="EMBL/GenBank/DDBJ databases">
        <title>Draft genome of the ant-associated black yeast Phialophora attae CBS 131958.</title>
        <authorList>
            <person name="Moreno L.F."/>
            <person name="Stielow B.J."/>
            <person name="de Hoog S."/>
            <person name="Vicente V.A."/>
            <person name="Weiss V.A."/>
            <person name="de Vries M."/>
            <person name="Cruz L.M."/>
            <person name="Souza E.M."/>
        </authorList>
    </citation>
    <scope>NUCLEOTIDE SEQUENCE [LARGE SCALE GENOMIC DNA]</scope>
    <source>
        <strain evidence="7 8">CBS 131958</strain>
    </source>
</reference>
<dbReference type="AlphaFoldDB" id="A0A0N1H7A3"/>
<evidence type="ECO:0000313" key="7">
    <source>
        <dbReference type="EMBL" id="KPI42284.1"/>
    </source>
</evidence>
<dbReference type="VEuPathDB" id="FungiDB:AB675_9597"/>
<proteinExistence type="predicted"/>
<dbReference type="RefSeq" id="XP_018002247.1">
    <property type="nucleotide sequence ID" value="XM_018150145.1"/>
</dbReference>
<evidence type="ECO:0000256" key="5">
    <source>
        <dbReference type="ARBA" id="ARBA00023136"/>
    </source>
</evidence>
<dbReference type="Gene3D" id="1.20.1740.10">
    <property type="entry name" value="Amino acid/polyamine transporter I"/>
    <property type="match status" value="1"/>
</dbReference>
<keyword evidence="4 6" id="KW-1133">Transmembrane helix</keyword>
<comment type="subcellular location">
    <subcellularLocation>
        <location evidence="1">Membrane</location>
        <topology evidence="1">Multi-pass membrane protein</topology>
    </subcellularLocation>
</comment>
<evidence type="ECO:0000256" key="1">
    <source>
        <dbReference type="ARBA" id="ARBA00004141"/>
    </source>
</evidence>
<dbReference type="GeneID" id="28742025"/>
<evidence type="ECO:0000256" key="4">
    <source>
        <dbReference type="ARBA" id="ARBA00022989"/>
    </source>
</evidence>